<accession>A0ACC0W504</accession>
<dbReference type="Proteomes" id="UP001163321">
    <property type="component" value="Chromosome 4"/>
</dbReference>
<keyword evidence="2" id="KW-1185">Reference proteome</keyword>
<name>A0ACC0W504_9STRA</name>
<reference evidence="1 2" key="1">
    <citation type="journal article" date="2022" name="bioRxiv">
        <title>The genome of the oomycete Peronosclerospora sorghi, a cosmopolitan pathogen of maize and sorghum, is inflated with dispersed pseudogenes.</title>
        <authorList>
            <person name="Fletcher K."/>
            <person name="Martin F."/>
            <person name="Isakeit T."/>
            <person name="Cavanaugh K."/>
            <person name="Magill C."/>
            <person name="Michelmore R."/>
        </authorList>
    </citation>
    <scope>NUCLEOTIDE SEQUENCE [LARGE SCALE GENOMIC DNA]</scope>
    <source>
        <strain evidence="1">P6</strain>
    </source>
</reference>
<gene>
    <name evidence="1" type="ORF">PsorP6_005308</name>
</gene>
<proteinExistence type="predicted"/>
<evidence type="ECO:0000313" key="1">
    <source>
        <dbReference type="EMBL" id="KAI9913814.1"/>
    </source>
</evidence>
<organism evidence="1 2">
    <name type="scientific">Peronosclerospora sorghi</name>
    <dbReference type="NCBI Taxonomy" id="230839"/>
    <lineage>
        <taxon>Eukaryota</taxon>
        <taxon>Sar</taxon>
        <taxon>Stramenopiles</taxon>
        <taxon>Oomycota</taxon>
        <taxon>Peronosporomycetes</taxon>
        <taxon>Peronosporales</taxon>
        <taxon>Peronosporaceae</taxon>
        <taxon>Peronosclerospora</taxon>
    </lineage>
</organism>
<dbReference type="EMBL" id="CM047583">
    <property type="protein sequence ID" value="KAI9913814.1"/>
    <property type="molecule type" value="Genomic_DNA"/>
</dbReference>
<comment type="caution">
    <text evidence="1">The sequence shown here is derived from an EMBL/GenBank/DDBJ whole genome shotgun (WGS) entry which is preliminary data.</text>
</comment>
<evidence type="ECO:0000313" key="2">
    <source>
        <dbReference type="Proteomes" id="UP001163321"/>
    </source>
</evidence>
<sequence length="616" mass="66571">MVAGLTATLLPAACDATPFVANMTLGPLGIDYVHIHMCLLSGMPLVSFLLVIVWLATLFYLLGSTADGYFSPTLASLSDRLGVPHDVAGVTFLAFGNGAPDVFSAIAAYNSNVSETGVNELLGGAMFISTVVVGGVAAIGPVKVQQWAFLRDMGALLASLLLFLLLASSNNGDDVERTAVSALMFLGMYGIYVGSVVLSAFVASYNEDEANVPDSKWTDQTNMMIAAFWHALSPKGNDARRMRRMEHQGHHYAFIPTSEAESNADQVGGGKQVAFTEAHPSSRCELTGPRFSSRVYTDYFGLKERDLLSSPLIANGELDLATDGDRMVRKWQQHMRWRWRLRRHVARRFTSDEPFLVKIVSIPQSAFDFLRDITVPLLDQESWSRLKACLSPITVPILVAAVSGYTNVDICRGRFLYRVPVWQSIVVVGGCASAIMSFVTHRLHAPQSLLASSVLLCLAFVACVCWIYAVANELMALLAAVGYITHASNSLLGLTVLAWGNSIGDLITDVSVARAGFPQMAMAGCIGGPVCNILLGLGLPMAFAFVSGRNESFALDAHAWISIVFLFVSLTSTLLVFGHNAYSCPAWYGKVLVVYYCIYSLLNLVVAVGMGPTNEN</sequence>
<protein>
    <submittedName>
        <fullName evidence="1">Uncharacterized protein</fullName>
    </submittedName>
</protein>